<evidence type="ECO:0000313" key="4">
    <source>
        <dbReference type="Proteomes" id="UP000019373"/>
    </source>
</evidence>
<evidence type="ECO:0000313" key="3">
    <source>
        <dbReference type="EMBL" id="ERF75466.1"/>
    </source>
</evidence>
<dbReference type="CDD" id="cd07440">
    <property type="entry name" value="RGS"/>
    <property type="match status" value="1"/>
</dbReference>
<feature type="region of interest" description="Disordered" evidence="1">
    <location>
        <begin position="210"/>
        <end position="383"/>
    </location>
</feature>
<name>U1GTW7_ENDPU</name>
<dbReference type="HOGENOM" id="CLU_037891_0_1_1"/>
<dbReference type="SMART" id="SM00315">
    <property type="entry name" value="RGS"/>
    <property type="match status" value="1"/>
</dbReference>
<dbReference type="OrthoDB" id="10266999at2759"/>
<evidence type="ECO:0000259" key="2">
    <source>
        <dbReference type="PROSITE" id="PS50132"/>
    </source>
</evidence>
<keyword evidence="4" id="KW-1185">Reference proteome</keyword>
<dbReference type="eggNOG" id="ENOG502S8G1">
    <property type="taxonomic scope" value="Eukaryota"/>
</dbReference>
<dbReference type="InterPro" id="IPR044926">
    <property type="entry name" value="RGS_subdomain_2"/>
</dbReference>
<feature type="compositionally biased region" description="Polar residues" evidence="1">
    <location>
        <begin position="276"/>
        <end position="302"/>
    </location>
</feature>
<dbReference type="AlphaFoldDB" id="U1GTW7"/>
<feature type="compositionally biased region" description="Polar residues" evidence="1">
    <location>
        <begin position="50"/>
        <end position="69"/>
    </location>
</feature>
<dbReference type="OMA" id="ECAYVLM"/>
<feature type="compositionally biased region" description="Polar residues" evidence="1">
    <location>
        <begin position="342"/>
        <end position="355"/>
    </location>
</feature>
<dbReference type="EMBL" id="KE720812">
    <property type="protein sequence ID" value="ERF75466.1"/>
    <property type="molecule type" value="Genomic_DNA"/>
</dbReference>
<dbReference type="RefSeq" id="XP_007787197.1">
    <property type="nucleotide sequence ID" value="XM_007789007.1"/>
</dbReference>
<dbReference type="InterPro" id="IPR036305">
    <property type="entry name" value="RGS_sf"/>
</dbReference>
<dbReference type="Gene3D" id="1.10.167.10">
    <property type="entry name" value="Regulator of G-protein Signalling 4, domain 2"/>
    <property type="match status" value="1"/>
</dbReference>
<reference evidence="4" key="1">
    <citation type="journal article" date="2014" name="BMC Genomics">
        <title>Genome characteristics reveal the impact of lichenization on lichen-forming fungus Endocarpon pusillum Hedwig (Verrucariales, Ascomycota).</title>
        <authorList>
            <person name="Wang Y.-Y."/>
            <person name="Liu B."/>
            <person name="Zhang X.-Y."/>
            <person name="Zhou Q.-M."/>
            <person name="Zhang T."/>
            <person name="Li H."/>
            <person name="Yu Y.-F."/>
            <person name="Zhang X.-L."/>
            <person name="Hao X.-Y."/>
            <person name="Wang M."/>
            <person name="Wang L."/>
            <person name="Wei J.-C."/>
        </authorList>
    </citation>
    <scope>NUCLEOTIDE SEQUENCE [LARGE SCALE GENOMIC DNA]</scope>
    <source>
        <strain evidence="4">Z07020 / HMAS-L-300199</strain>
    </source>
</reference>
<organism evidence="3 4">
    <name type="scientific">Endocarpon pusillum (strain Z07020 / HMAS-L-300199)</name>
    <name type="common">Lichen-forming fungus</name>
    <dbReference type="NCBI Taxonomy" id="1263415"/>
    <lineage>
        <taxon>Eukaryota</taxon>
        <taxon>Fungi</taxon>
        <taxon>Dikarya</taxon>
        <taxon>Ascomycota</taxon>
        <taxon>Pezizomycotina</taxon>
        <taxon>Eurotiomycetes</taxon>
        <taxon>Chaetothyriomycetidae</taxon>
        <taxon>Verrucariales</taxon>
        <taxon>Verrucariaceae</taxon>
        <taxon>Endocarpon</taxon>
    </lineage>
</organism>
<proteinExistence type="predicted"/>
<dbReference type="SUPFAM" id="SSF48097">
    <property type="entry name" value="Regulator of G-protein signaling, RGS"/>
    <property type="match status" value="1"/>
</dbReference>
<dbReference type="GeneID" id="19241886"/>
<dbReference type="InterPro" id="IPR016137">
    <property type="entry name" value="RGS"/>
</dbReference>
<feature type="region of interest" description="Disordered" evidence="1">
    <location>
        <begin position="44"/>
        <end position="70"/>
    </location>
</feature>
<feature type="domain" description="RGS" evidence="2">
    <location>
        <begin position="87"/>
        <end position="202"/>
    </location>
</feature>
<gene>
    <name evidence="3" type="ORF">EPUS_06998</name>
</gene>
<dbReference type="Pfam" id="PF00615">
    <property type="entry name" value="RGS"/>
    <property type="match status" value="1"/>
</dbReference>
<accession>U1GTW7</accession>
<dbReference type="Proteomes" id="UP000019373">
    <property type="component" value="Unassembled WGS sequence"/>
</dbReference>
<evidence type="ECO:0000256" key="1">
    <source>
        <dbReference type="SAM" id="MobiDB-lite"/>
    </source>
</evidence>
<dbReference type="PANTHER" id="PTHR10845">
    <property type="entry name" value="REGULATOR OF G PROTEIN SIGNALING"/>
    <property type="match status" value="1"/>
</dbReference>
<protein>
    <recommendedName>
        <fullName evidence="2">RGS domain-containing protein</fullName>
    </recommendedName>
</protein>
<dbReference type="PANTHER" id="PTHR10845:SF267">
    <property type="entry name" value="REGULATOR OF G PROTEIN SIGNALING DOMAIN PROTEIN (AFU_ORTHOLOGUE AFUA_6G06860)"/>
    <property type="match status" value="1"/>
</dbReference>
<sequence length="383" mass="41627">MITRKVHFVPSTAKPWILTPETSPQLSPVISDWDADDEATMSAEDLRSSRPISIASTSREHATSFSPPTLNDILENRSQPPYTLSAFTAYLSQQHCLETLEFTVDAKKYQENYAQIAAHLAGMPMNYEHKSVHGLQGEWVRILDVYIKPGSPREINLPAEVRDDLLEQGFSQKPPEPEALDPAVKRMHDLMADSIFMPFLNSFSPAPKAETFSGPSSDFGGRREGRSDLSSSLVDERADFLHRKTSRRRRSPTASSSLEFSGPKSPTLGTSHRHTQSSSITSALGRTSGTRLSTHVSNSSAASGYEGGLTDDSASAGSPGSIDPMTPPTTPPGSDLHVGSSARRQSPKPQRSDSGGNWVKKGMRLLGKRKNGGQSLREQPGEG</sequence>
<dbReference type="PROSITE" id="PS50132">
    <property type="entry name" value="RGS"/>
    <property type="match status" value="1"/>
</dbReference>
<feature type="compositionally biased region" description="Basic residues" evidence="1">
    <location>
        <begin position="361"/>
        <end position="371"/>
    </location>
</feature>